<dbReference type="Pfam" id="PF04079">
    <property type="entry name" value="SMC_ScpB"/>
    <property type="match status" value="1"/>
</dbReference>
<sequence>MTEKLPKTLEIIETLLFAADAPLTISRISEIAQQPKSVVRAAVDELNRQYAANGRTFRIHKLAQGFQLYTRSEFAGWVRALYKHQFAQRLSRPALEILAIIAYKQPVTRPEIEKLRGVDCSGPVVTLLERRLIATAGRAHKPGRPFLYRTTKEFLRYFGLESLEDLPPLEELGQFLAKTEQND</sequence>
<keyword evidence="1" id="KW-0963">Cytoplasm</keyword>
<name>A0A235BWW2_UNCW3</name>
<evidence type="ECO:0000256" key="1">
    <source>
        <dbReference type="ARBA" id="ARBA00022490"/>
    </source>
</evidence>
<dbReference type="InterPro" id="IPR036390">
    <property type="entry name" value="WH_DNA-bd_sf"/>
</dbReference>
<dbReference type="InterPro" id="IPR005234">
    <property type="entry name" value="ScpB_csome_segregation"/>
</dbReference>
<reference evidence="5 6" key="1">
    <citation type="submission" date="2017-07" db="EMBL/GenBank/DDBJ databases">
        <title>Recovery of genomes from metagenomes via a dereplication, aggregation, and scoring strategy.</title>
        <authorList>
            <person name="Sieber C.M."/>
            <person name="Probst A.J."/>
            <person name="Sharrar A."/>
            <person name="Thomas B.C."/>
            <person name="Hess M."/>
            <person name="Tringe S.G."/>
            <person name="Banfield J.F."/>
        </authorList>
    </citation>
    <scope>NUCLEOTIDE SEQUENCE [LARGE SCALE GENOMIC DNA]</scope>
    <source>
        <strain evidence="5">JGI_Cruoil_03_51_56</strain>
    </source>
</reference>
<proteinExistence type="predicted"/>
<keyword evidence="4" id="KW-0131">Cell cycle</keyword>
<dbReference type="NCBIfam" id="TIGR00281">
    <property type="entry name" value="SMC-Scp complex subunit ScpB"/>
    <property type="match status" value="1"/>
</dbReference>
<dbReference type="PANTHER" id="PTHR34298:SF2">
    <property type="entry name" value="SEGREGATION AND CONDENSATION PROTEIN B"/>
    <property type="match status" value="1"/>
</dbReference>
<keyword evidence="2" id="KW-0132">Cell division</keyword>
<organism evidence="5 6">
    <name type="scientific">candidate division WOR-3 bacterium JGI_Cruoil_03_51_56</name>
    <dbReference type="NCBI Taxonomy" id="1973747"/>
    <lineage>
        <taxon>Bacteria</taxon>
        <taxon>Bacteria division WOR-3</taxon>
    </lineage>
</organism>
<dbReference type="PIRSF" id="PIRSF019345">
    <property type="entry name" value="ScpB"/>
    <property type="match status" value="1"/>
</dbReference>
<dbReference type="PANTHER" id="PTHR34298">
    <property type="entry name" value="SEGREGATION AND CONDENSATION PROTEIN B"/>
    <property type="match status" value="1"/>
</dbReference>
<evidence type="ECO:0000256" key="3">
    <source>
        <dbReference type="ARBA" id="ARBA00022829"/>
    </source>
</evidence>
<dbReference type="Proteomes" id="UP000215559">
    <property type="component" value="Unassembled WGS sequence"/>
</dbReference>
<dbReference type="GO" id="GO:0051301">
    <property type="term" value="P:cell division"/>
    <property type="evidence" value="ECO:0007669"/>
    <property type="project" value="UniProtKB-KW"/>
</dbReference>
<dbReference type="EMBL" id="NOZP01000038">
    <property type="protein sequence ID" value="OYD16741.1"/>
    <property type="molecule type" value="Genomic_DNA"/>
</dbReference>
<evidence type="ECO:0000313" key="5">
    <source>
        <dbReference type="EMBL" id="OYD16741.1"/>
    </source>
</evidence>
<evidence type="ECO:0000313" key="6">
    <source>
        <dbReference type="Proteomes" id="UP000215559"/>
    </source>
</evidence>
<evidence type="ECO:0000256" key="4">
    <source>
        <dbReference type="ARBA" id="ARBA00023306"/>
    </source>
</evidence>
<dbReference type="AlphaFoldDB" id="A0A235BWW2"/>
<accession>A0A235BWW2</accession>
<protein>
    <submittedName>
        <fullName evidence="5">SMC-Scp complex subunit ScpB</fullName>
    </submittedName>
</protein>
<gene>
    <name evidence="5" type="primary">scpB</name>
    <name evidence="5" type="ORF">CH330_01930</name>
</gene>
<evidence type="ECO:0000256" key="2">
    <source>
        <dbReference type="ARBA" id="ARBA00022618"/>
    </source>
</evidence>
<dbReference type="Gene3D" id="1.10.10.10">
    <property type="entry name" value="Winged helix-like DNA-binding domain superfamily/Winged helix DNA-binding domain"/>
    <property type="match status" value="2"/>
</dbReference>
<dbReference type="SUPFAM" id="SSF46785">
    <property type="entry name" value="Winged helix' DNA-binding domain"/>
    <property type="match status" value="2"/>
</dbReference>
<keyword evidence="3" id="KW-0159">Chromosome partition</keyword>
<comment type="caution">
    <text evidence="5">The sequence shown here is derived from an EMBL/GenBank/DDBJ whole genome shotgun (WGS) entry which is preliminary data.</text>
</comment>
<dbReference type="InterPro" id="IPR036388">
    <property type="entry name" value="WH-like_DNA-bd_sf"/>
</dbReference>
<dbReference type="GO" id="GO:0051304">
    <property type="term" value="P:chromosome separation"/>
    <property type="evidence" value="ECO:0007669"/>
    <property type="project" value="InterPro"/>
</dbReference>